<dbReference type="GO" id="GO:0033617">
    <property type="term" value="P:mitochondrial respiratory chain complex IV assembly"/>
    <property type="evidence" value="ECO:0007669"/>
    <property type="project" value="TreeGrafter"/>
</dbReference>
<dbReference type="EMBL" id="NCKV01002561">
    <property type="protein sequence ID" value="RWS26681.1"/>
    <property type="molecule type" value="Genomic_DNA"/>
</dbReference>
<name>A0A443SGN2_9ACAR</name>
<evidence type="ECO:0000256" key="1">
    <source>
        <dbReference type="ARBA" id="ARBA00003186"/>
    </source>
</evidence>
<evidence type="ECO:0000313" key="5">
    <source>
        <dbReference type="EMBL" id="RWS26681.1"/>
    </source>
</evidence>
<keyword evidence="4" id="KW-1015">Disulfide bond</keyword>
<organism evidence="5 6">
    <name type="scientific">Leptotrombidium deliense</name>
    <dbReference type="NCBI Taxonomy" id="299467"/>
    <lineage>
        <taxon>Eukaryota</taxon>
        <taxon>Metazoa</taxon>
        <taxon>Ecdysozoa</taxon>
        <taxon>Arthropoda</taxon>
        <taxon>Chelicerata</taxon>
        <taxon>Arachnida</taxon>
        <taxon>Acari</taxon>
        <taxon>Acariformes</taxon>
        <taxon>Trombidiformes</taxon>
        <taxon>Prostigmata</taxon>
        <taxon>Anystina</taxon>
        <taxon>Parasitengona</taxon>
        <taxon>Trombiculoidea</taxon>
        <taxon>Trombiculidae</taxon>
        <taxon>Leptotrombidium</taxon>
    </lineage>
</organism>
<evidence type="ECO:0000256" key="3">
    <source>
        <dbReference type="ARBA" id="ARBA00021904"/>
    </source>
</evidence>
<keyword evidence="6" id="KW-1185">Reference proteome</keyword>
<comment type="caution">
    <text evidence="5">The sequence shown here is derived from an EMBL/GenBank/DDBJ whole genome shotgun (WGS) entry which is preliminary data.</text>
</comment>
<proteinExistence type="inferred from homology"/>
<gene>
    <name evidence="5" type="ORF">B4U80_00173</name>
</gene>
<comment type="function">
    <text evidence="1">Involved in an early step of the mitochondrial complex IV assembly process.</text>
</comment>
<comment type="similarity">
    <text evidence="2">Belongs to the PET191 family.</text>
</comment>
<protein>
    <recommendedName>
        <fullName evidence="3">Cytochrome c oxidase assembly factor 5</fullName>
    </recommendedName>
</protein>
<dbReference type="STRING" id="299467.A0A443SGN2"/>
<evidence type="ECO:0000313" key="6">
    <source>
        <dbReference type="Proteomes" id="UP000288716"/>
    </source>
</evidence>
<dbReference type="PANTHER" id="PTHR28627:SF1">
    <property type="entry name" value="CYTOCHROME C OXIDASE ASSEMBLY FACTOR 5"/>
    <property type="match status" value="1"/>
</dbReference>
<dbReference type="GO" id="GO:0005739">
    <property type="term" value="C:mitochondrion"/>
    <property type="evidence" value="ECO:0007669"/>
    <property type="project" value="TreeGrafter"/>
</dbReference>
<dbReference type="AlphaFoldDB" id="A0A443SGN2"/>
<dbReference type="VEuPathDB" id="VectorBase:LDEU005359"/>
<reference evidence="5 6" key="1">
    <citation type="journal article" date="2018" name="Gigascience">
        <title>Genomes of trombidid mites reveal novel predicted allergens and laterally-transferred genes associated with secondary metabolism.</title>
        <authorList>
            <person name="Dong X."/>
            <person name="Chaisiri K."/>
            <person name="Xia D."/>
            <person name="Armstrong S.D."/>
            <person name="Fang Y."/>
            <person name="Donnelly M.J."/>
            <person name="Kadowaki T."/>
            <person name="McGarry J.W."/>
            <person name="Darby A.C."/>
            <person name="Makepeace B.L."/>
        </authorList>
    </citation>
    <scope>NUCLEOTIDE SEQUENCE [LARGE SCALE GENOMIC DNA]</scope>
    <source>
        <strain evidence="5">UoL-UT</strain>
    </source>
</reference>
<dbReference type="InterPro" id="IPR018793">
    <property type="entry name" value="Cyt_c_oxidase_assmbl_Pet191"/>
</dbReference>
<evidence type="ECO:0000256" key="4">
    <source>
        <dbReference type="ARBA" id="ARBA00023157"/>
    </source>
</evidence>
<dbReference type="PANTHER" id="PTHR28627">
    <property type="entry name" value="CYTOCHROME C OXIDASE ASSEMBLY FACTOR 5"/>
    <property type="match status" value="1"/>
</dbReference>
<dbReference type="Pfam" id="PF10203">
    <property type="entry name" value="Pet191_N"/>
    <property type="match status" value="1"/>
</dbReference>
<dbReference type="Proteomes" id="UP000288716">
    <property type="component" value="Unassembled WGS sequence"/>
</dbReference>
<dbReference type="OrthoDB" id="282149at2759"/>
<sequence>MEDEPTEKRKKASCENLRNDFKECILTSDCVVKKKKHPKECSLGEDDGVPQLCNNLRTAFFECKRSLLDNRRRFRGRRDY</sequence>
<accession>A0A443SGN2</accession>
<evidence type="ECO:0000256" key="2">
    <source>
        <dbReference type="ARBA" id="ARBA00007785"/>
    </source>
</evidence>